<evidence type="ECO:0000256" key="4">
    <source>
        <dbReference type="SAM" id="MobiDB-lite"/>
    </source>
</evidence>
<dbReference type="Gene3D" id="2.60.40.1120">
    <property type="entry name" value="Carboxypeptidase-like, regulatory domain"/>
    <property type="match status" value="1"/>
</dbReference>
<dbReference type="InterPro" id="IPR037066">
    <property type="entry name" value="Plug_dom_sf"/>
</dbReference>
<evidence type="ECO:0000256" key="2">
    <source>
        <dbReference type="ARBA" id="ARBA00023136"/>
    </source>
</evidence>
<dbReference type="PANTHER" id="PTHR40980">
    <property type="entry name" value="PLUG DOMAIN-CONTAINING PROTEIN"/>
    <property type="match status" value="1"/>
</dbReference>
<dbReference type="Pfam" id="PF13620">
    <property type="entry name" value="CarboxypepD_reg"/>
    <property type="match status" value="1"/>
</dbReference>
<dbReference type="Pfam" id="PF14905">
    <property type="entry name" value="OMP_b-brl_3"/>
    <property type="match status" value="1"/>
</dbReference>
<evidence type="ECO:0000259" key="6">
    <source>
        <dbReference type="Pfam" id="PF07715"/>
    </source>
</evidence>
<dbReference type="Gene3D" id="2.170.130.10">
    <property type="entry name" value="TonB-dependent receptor, plug domain"/>
    <property type="match status" value="1"/>
</dbReference>
<gene>
    <name evidence="8" type="ORF">H7U12_17160</name>
</gene>
<feature type="chain" id="PRO_5047248548" evidence="5">
    <location>
        <begin position="20"/>
        <end position="823"/>
    </location>
</feature>
<dbReference type="EMBL" id="JACOAF010000041">
    <property type="protein sequence ID" value="MBC3541427.1"/>
    <property type="molecule type" value="Genomic_DNA"/>
</dbReference>
<feature type="domain" description="TonB-dependent receptor plug" evidence="6">
    <location>
        <begin position="132"/>
        <end position="224"/>
    </location>
</feature>
<keyword evidence="2" id="KW-0472">Membrane</keyword>
<feature type="region of interest" description="Disordered" evidence="4">
    <location>
        <begin position="802"/>
        <end position="823"/>
    </location>
</feature>
<evidence type="ECO:0000256" key="1">
    <source>
        <dbReference type="ARBA" id="ARBA00004442"/>
    </source>
</evidence>
<evidence type="ECO:0000256" key="5">
    <source>
        <dbReference type="SAM" id="SignalP"/>
    </source>
</evidence>
<dbReference type="InterPro" id="IPR013784">
    <property type="entry name" value="Carb-bd-like_fold"/>
</dbReference>
<dbReference type="Pfam" id="PF07715">
    <property type="entry name" value="Plug"/>
    <property type="match status" value="1"/>
</dbReference>
<feature type="domain" description="Outer membrane protein beta-barrel" evidence="7">
    <location>
        <begin position="382"/>
        <end position="797"/>
    </location>
</feature>
<dbReference type="InterPro" id="IPR036942">
    <property type="entry name" value="Beta-barrel_TonB_sf"/>
</dbReference>
<protein>
    <submittedName>
        <fullName evidence="8">TonB-dependent receptor</fullName>
    </submittedName>
</protein>
<feature type="signal peptide" evidence="5">
    <location>
        <begin position="1"/>
        <end position="19"/>
    </location>
</feature>
<evidence type="ECO:0000313" key="9">
    <source>
        <dbReference type="Proteomes" id="UP000659698"/>
    </source>
</evidence>
<comment type="caution">
    <text evidence="8">The sequence shown here is derived from an EMBL/GenBank/DDBJ whole genome shotgun (WGS) entry which is preliminary data.</text>
</comment>
<feature type="compositionally biased region" description="Polar residues" evidence="4">
    <location>
        <begin position="802"/>
        <end position="816"/>
    </location>
</feature>
<dbReference type="PANTHER" id="PTHR40980:SF4">
    <property type="entry name" value="TONB-DEPENDENT RECEPTOR-LIKE BETA-BARREL DOMAIN-CONTAINING PROTEIN"/>
    <property type="match status" value="1"/>
</dbReference>
<evidence type="ECO:0000256" key="3">
    <source>
        <dbReference type="ARBA" id="ARBA00023237"/>
    </source>
</evidence>
<keyword evidence="5" id="KW-0732">Signal</keyword>
<name>A0ABR6VW61_9BACT</name>
<keyword evidence="3" id="KW-0998">Cell outer membrane</keyword>
<dbReference type="SUPFAM" id="SSF49452">
    <property type="entry name" value="Starch-binding domain-like"/>
    <property type="match status" value="1"/>
</dbReference>
<dbReference type="Proteomes" id="UP000659698">
    <property type="component" value="Unassembled WGS sequence"/>
</dbReference>
<reference evidence="8 9" key="1">
    <citation type="journal article" date="2019" name="Int. J. Syst. Evol. Microbiol.">
        <title>Rufibacter sediminis sp. nov., isolated from freshwater lake sediment.</title>
        <authorList>
            <person name="Qu J.H."/>
            <person name="Zhang L.J."/>
            <person name="Fu Y.H."/>
            <person name="Li H.F."/>
        </authorList>
    </citation>
    <scope>NUCLEOTIDE SEQUENCE [LARGE SCALE GENOMIC DNA]</scope>
    <source>
        <strain evidence="8 9">H-1</strain>
    </source>
</reference>
<organism evidence="8 9">
    <name type="scientific">Rufibacter sediminis</name>
    <dbReference type="NCBI Taxonomy" id="2762756"/>
    <lineage>
        <taxon>Bacteria</taxon>
        <taxon>Pseudomonadati</taxon>
        <taxon>Bacteroidota</taxon>
        <taxon>Cytophagia</taxon>
        <taxon>Cytophagales</taxon>
        <taxon>Hymenobacteraceae</taxon>
        <taxon>Rufibacter</taxon>
    </lineage>
</organism>
<dbReference type="InterPro" id="IPR012910">
    <property type="entry name" value="Plug_dom"/>
</dbReference>
<accession>A0ABR6VW61</accession>
<dbReference type="Gene3D" id="2.40.170.20">
    <property type="entry name" value="TonB-dependent receptor, beta-barrel domain"/>
    <property type="match status" value="1"/>
</dbReference>
<evidence type="ECO:0000259" key="7">
    <source>
        <dbReference type="Pfam" id="PF14905"/>
    </source>
</evidence>
<evidence type="ECO:0000313" key="8">
    <source>
        <dbReference type="EMBL" id="MBC3541427.1"/>
    </source>
</evidence>
<proteinExistence type="predicted"/>
<dbReference type="RefSeq" id="WP_186640282.1">
    <property type="nucleotide sequence ID" value="NZ_JACOAF010000041.1"/>
</dbReference>
<comment type="subcellular location">
    <subcellularLocation>
        <location evidence="1">Cell outer membrane</location>
    </subcellularLocation>
</comment>
<dbReference type="SUPFAM" id="SSF56935">
    <property type="entry name" value="Porins"/>
    <property type="match status" value="1"/>
</dbReference>
<keyword evidence="9" id="KW-1185">Reference proteome</keyword>
<sequence>MKKTIAFLLFLLLQQLAWAQQTGRITGTVQSPDRKPLEAATVSLLKAQDSSLVKISISEADGKFELENLKPGNYLVAVNAMGHKIYQSSVVTLEASTPSLALPTIQLQADGGKVLQEVTVTSQKLFVEQKIDRTVVNVGALLSNAGTSALEVLEKSPGVLVGENGAISLKGKAGVVVFIDDKPTYLAGSDLENYLRSLPSETLEQIEIMTNPPAKYDAAGNAGVINIRTKKLTVKAFNGNLNLSYGRGKMGRTSNSLNLNYRNQKLNVFATFSQTAQNNFTDLNIERRYKTEGGQLESMFSQYSYLVRGFESYAGKLGLDFYATPATTLGIVVNGLLNPSDNSTDNTSRLLDAKGQLTSTLVADNVSRNEFQNGSVNLNLRHEFGKTGRSLGADVDFLAYRTDASQFYQNFLYQPGGELSSQDQLNGSLPAQIDIYTAKTDYSHPFQNGVKLELGAKASYIRTDNIADYLTTQNGITAPDYNLSNHFKYRENINAGYLNLNKDFKQWALQAGLRLENTVSKGNQLGNAEKKDSSFTRDYTHLFPTLYVQYKLDTTGAKSLTFSYGRRIERPVFQDLNPFLSPLDKLTYYAGNPFLLPTISHNLEVAYTHNLVTASASYSRSTDLINETIEIVKERENDGQLVNRYYSRPGNIGLGESFTVSLNATHNPAKWLRSTLYTELSHNRFDSKLYDTYLKTSGNFFYASLNNQITFKNGWSAEVSGLYRTDLIYTQFKIGGYWQANAGVQKRFLQEKATLRLNVADLFYTRITNGVINNLVNTEAWWRNAGDSRVVTLSFSYRFGKTAQNQPSRDTGGSESEQNRVRN</sequence>
<keyword evidence="8" id="KW-0675">Receptor</keyword>
<dbReference type="InterPro" id="IPR041700">
    <property type="entry name" value="OMP_b-brl_3"/>
</dbReference>